<dbReference type="Proteomes" id="UP001058974">
    <property type="component" value="Chromosome 7"/>
</dbReference>
<reference evidence="2 3" key="1">
    <citation type="journal article" date="2022" name="Nat. Genet.">
        <title>Improved pea reference genome and pan-genome highlight genomic features and evolutionary characteristics.</title>
        <authorList>
            <person name="Yang T."/>
            <person name="Liu R."/>
            <person name="Luo Y."/>
            <person name="Hu S."/>
            <person name="Wang D."/>
            <person name="Wang C."/>
            <person name="Pandey M.K."/>
            <person name="Ge S."/>
            <person name="Xu Q."/>
            <person name="Li N."/>
            <person name="Li G."/>
            <person name="Huang Y."/>
            <person name="Saxena R.K."/>
            <person name="Ji Y."/>
            <person name="Li M."/>
            <person name="Yan X."/>
            <person name="He Y."/>
            <person name="Liu Y."/>
            <person name="Wang X."/>
            <person name="Xiang C."/>
            <person name="Varshney R.K."/>
            <person name="Ding H."/>
            <person name="Gao S."/>
            <person name="Zong X."/>
        </authorList>
    </citation>
    <scope>NUCLEOTIDE SEQUENCE [LARGE SCALE GENOMIC DNA]</scope>
    <source>
        <strain evidence="2 3">cv. Zhongwan 6</strain>
    </source>
</reference>
<sequence length="117" mass="13081">MDVSDYFTKMNVLWDELENYRHIPHYRCSIKCSANGITSLQILLLHGYPLRGTNCAYTHCGITNHTIETCFVKHGYPQGFKNKGKTPQPSASDVSKANNDSSVIGSSNSKTFSFTQD</sequence>
<dbReference type="PANTHER" id="PTHR34222">
    <property type="entry name" value="GAG_PRE-INTEGRS DOMAIN-CONTAINING PROTEIN"/>
    <property type="match status" value="1"/>
</dbReference>
<evidence type="ECO:0000313" key="3">
    <source>
        <dbReference type="Proteomes" id="UP001058974"/>
    </source>
</evidence>
<dbReference type="AlphaFoldDB" id="A0A9D5A046"/>
<evidence type="ECO:0000256" key="1">
    <source>
        <dbReference type="SAM" id="MobiDB-lite"/>
    </source>
</evidence>
<dbReference type="Gramene" id="Psat07G0697600-T1">
    <property type="protein sequence ID" value="KAI5392392.1"/>
    <property type="gene ID" value="KIW84_076976"/>
</dbReference>
<feature type="compositionally biased region" description="Polar residues" evidence="1">
    <location>
        <begin position="85"/>
        <end position="117"/>
    </location>
</feature>
<accession>A0A9D5A046</accession>
<keyword evidence="3" id="KW-1185">Reference proteome</keyword>
<feature type="region of interest" description="Disordered" evidence="1">
    <location>
        <begin position="81"/>
        <end position="117"/>
    </location>
</feature>
<proteinExistence type="predicted"/>
<protein>
    <submittedName>
        <fullName evidence="2">Uncharacterized protein</fullName>
    </submittedName>
</protein>
<gene>
    <name evidence="2" type="ORF">KIW84_076976</name>
</gene>
<name>A0A9D5A046_PEA</name>
<dbReference type="EMBL" id="JAMSHJ010000007">
    <property type="protein sequence ID" value="KAI5392392.1"/>
    <property type="molecule type" value="Genomic_DNA"/>
</dbReference>
<comment type="caution">
    <text evidence="2">The sequence shown here is derived from an EMBL/GenBank/DDBJ whole genome shotgun (WGS) entry which is preliminary data.</text>
</comment>
<evidence type="ECO:0000313" key="2">
    <source>
        <dbReference type="EMBL" id="KAI5392392.1"/>
    </source>
</evidence>
<dbReference type="PANTHER" id="PTHR34222:SF79">
    <property type="entry name" value="RETROVIRUS-RELATED POL POLYPROTEIN FROM TRANSPOSON TNT 1-94"/>
    <property type="match status" value="1"/>
</dbReference>
<organism evidence="2 3">
    <name type="scientific">Pisum sativum</name>
    <name type="common">Garden pea</name>
    <name type="synonym">Lathyrus oleraceus</name>
    <dbReference type="NCBI Taxonomy" id="3888"/>
    <lineage>
        <taxon>Eukaryota</taxon>
        <taxon>Viridiplantae</taxon>
        <taxon>Streptophyta</taxon>
        <taxon>Embryophyta</taxon>
        <taxon>Tracheophyta</taxon>
        <taxon>Spermatophyta</taxon>
        <taxon>Magnoliopsida</taxon>
        <taxon>eudicotyledons</taxon>
        <taxon>Gunneridae</taxon>
        <taxon>Pentapetalae</taxon>
        <taxon>rosids</taxon>
        <taxon>fabids</taxon>
        <taxon>Fabales</taxon>
        <taxon>Fabaceae</taxon>
        <taxon>Papilionoideae</taxon>
        <taxon>50 kb inversion clade</taxon>
        <taxon>NPAAA clade</taxon>
        <taxon>Hologalegina</taxon>
        <taxon>IRL clade</taxon>
        <taxon>Fabeae</taxon>
        <taxon>Lathyrus</taxon>
    </lineage>
</organism>